<feature type="compositionally biased region" description="Low complexity" evidence="6">
    <location>
        <begin position="531"/>
        <end position="540"/>
    </location>
</feature>
<dbReference type="KEGG" id="samy:DB32_006449"/>
<organism evidence="8 9">
    <name type="scientific">Sandaracinus amylolyticus</name>
    <dbReference type="NCBI Taxonomy" id="927083"/>
    <lineage>
        <taxon>Bacteria</taxon>
        <taxon>Pseudomonadati</taxon>
        <taxon>Myxococcota</taxon>
        <taxon>Polyangia</taxon>
        <taxon>Polyangiales</taxon>
        <taxon>Sandaracinaceae</taxon>
        <taxon>Sandaracinus</taxon>
    </lineage>
</organism>
<dbReference type="GO" id="GO:0005524">
    <property type="term" value="F:ATP binding"/>
    <property type="evidence" value="ECO:0007669"/>
    <property type="project" value="UniProtKB-KW"/>
</dbReference>
<feature type="region of interest" description="Disordered" evidence="6">
    <location>
        <begin position="507"/>
        <end position="575"/>
    </location>
</feature>
<feature type="region of interest" description="Disordered" evidence="6">
    <location>
        <begin position="290"/>
        <end position="310"/>
    </location>
</feature>
<dbReference type="SUPFAM" id="SSF56112">
    <property type="entry name" value="Protein kinase-like (PK-like)"/>
    <property type="match status" value="1"/>
</dbReference>
<keyword evidence="9" id="KW-1185">Reference proteome</keyword>
<keyword evidence="2" id="KW-0808">Transferase</keyword>
<dbReference type="PROSITE" id="PS50011">
    <property type="entry name" value="PROTEIN_KINASE_DOM"/>
    <property type="match status" value="1"/>
</dbReference>
<gene>
    <name evidence="8" type="ORF">DB32_006449</name>
</gene>
<evidence type="ECO:0000259" key="7">
    <source>
        <dbReference type="PROSITE" id="PS50011"/>
    </source>
</evidence>
<keyword evidence="4 8" id="KW-0418">Kinase</keyword>
<reference evidence="8 9" key="1">
    <citation type="submission" date="2015-03" db="EMBL/GenBank/DDBJ databases">
        <title>Genome assembly of Sandaracinus amylolyticus DSM 53668.</title>
        <authorList>
            <person name="Sharma G."/>
            <person name="Subramanian S."/>
        </authorList>
    </citation>
    <scope>NUCLEOTIDE SEQUENCE [LARGE SCALE GENOMIC DNA]</scope>
    <source>
        <strain evidence="8 9">DSM 53668</strain>
    </source>
</reference>
<accession>A0A0F6W7A0</accession>
<dbReference type="Proteomes" id="UP000034883">
    <property type="component" value="Chromosome"/>
</dbReference>
<feature type="region of interest" description="Disordered" evidence="6">
    <location>
        <begin position="428"/>
        <end position="448"/>
    </location>
</feature>
<evidence type="ECO:0000256" key="3">
    <source>
        <dbReference type="ARBA" id="ARBA00022741"/>
    </source>
</evidence>
<name>A0A0F6W7A0_9BACT</name>
<dbReference type="Pfam" id="PF00069">
    <property type="entry name" value="Pkinase"/>
    <property type="match status" value="1"/>
</dbReference>
<evidence type="ECO:0000256" key="5">
    <source>
        <dbReference type="ARBA" id="ARBA00022840"/>
    </source>
</evidence>
<evidence type="ECO:0000256" key="6">
    <source>
        <dbReference type="SAM" id="MobiDB-lite"/>
    </source>
</evidence>
<dbReference type="PROSITE" id="PS00109">
    <property type="entry name" value="PROTEIN_KINASE_TYR"/>
    <property type="match status" value="1"/>
</dbReference>
<dbReference type="InterPro" id="IPR011009">
    <property type="entry name" value="Kinase-like_dom_sf"/>
</dbReference>
<evidence type="ECO:0000256" key="2">
    <source>
        <dbReference type="ARBA" id="ARBA00022679"/>
    </source>
</evidence>
<evidence type="ECO:0000313" key="8">
    <source>
        <dbReference type="EMBL" id="AKF09300.1"/>
    </source>
</evidence>
<dbReference type="Gene3D" id="3.30.200.20">
    <property type="entry name" value="Phosphorylase Kinase, domain 1"/>
    <property type="match status" value="1"/>
</dbReference>
<dbReference type="EC" id="2.7.11.1" evidence="1"/>
<evidence type="ECO:0000256" key="1">
    <source>
        <dbReference type="ARBA" id="ARBA00012513"/>
    </source>
</evidence>
<feature type="region of interest" description="Disordered" evidence="6">
    <location>
        <begin position="325"/>
        <end position="413"/>
    </location>
</feature>
<dbReference type="GO" id="GO:0004674">
    <property type="term" value="F:protein serine/threonine kinase activity"/>
    <property type="evidence" value="ECO:0007669"/>
    <property type="project" value="UniProtKB-KW"/>
</dbReference>
<keyword evidence="3" id="KW-0547">Nucleotide-binding</keyword>
<feature type="compositionally biased region" description="Acidic residues" evidence="6">
    <location>
        <begin position="389"/>
        <end position="402"/>
    </location>
</feature>
<evidence type="ECO:0000313" key="9">
    <source>
        <dbReference type="Proteomes" id="UP000034883"/>
    </source>
</evidence>
<dbReference type="EMBL" id="CP011125">
    <property type="protein sequence ID" value="AKF09300.1"/>
    <property type="molecule type" value="Genomic_DNA"/>
</dbReference>
<dbReference type="InterPro" id="IPR050660">
    <property type="entry name" value="NEK_Ser/Thr_kinase"/>
</dbReference>
<dbReference type="PANTHER" id="PTHR43671">
    <property type="entry name" value="SERINE/THREONINE-PROTEIN KINASE NEK"/>
    <property type="match status" value="1"/>
</dbReference>
<dbReference type="Gene3D" id="1.10.510.10">
    <property type="entry name" value="Transferase(Phosphotransferase) domain 1"/>
    <property type="match status" value="1"/>
</dbReference>
<dbReference type="InterPro" id="IPR008266">
    <property type="entry name" value="Tyr_kinase_AS"/>
</dbReference>
<feature type="domain" description="Protein kinase" evidence="7">
    <location>
        <begin position="1"/>
        <end position="239"/>
    </location>
</feature>
<evidence type="ECO:0000256" key="4">
    <source>
        <dbReference type="ARBA" id="ARBA00022777"/>
    </source>
</evidence>
<protein>
    <recommendedName>
        <fullName evidence="1">non-specific serine/threonine protein kinase</fullName>
        <ecNumber evidence="1">2.7.11.1</ecNumber>
    </recommendedName>
</protein>
<dbReference type="InterPro" id="IPR000719">
    <property type="entry name" value="Prot_kinase_dom"/>
</dbReference>
<dbReference type="AlphaFoldDB" id="A0A0F6W7A0"/>
<feature type="compositionally biased region" description="Basic and acidic residues" evidence="6">
    <location>
        <begin position="290"/>
        <end position="299"/>
    </location>
</feature>
<keyword evidence="8" id="KW-0723">Serine/threonine-protein kinase</keyword>
<sequence length="575" mass="61866">MHPRLSEDSGLIRMFVDEAKLTARIEHPNVVHVEELGESEGTYYLVMEYVHGCSLAQLMRSLGRSKRRLSPLVAVAICARVAEGLHAAHETTGDDGQLLNIVHRDVSPQNILLSHRGHVKLIDFGIAKAKLDRGETNTKSLKGKVRYMAPEQATTGRVDRRTDLYALGIVLWELLTMRRLFSGRTEFEILMQVRKPRVVPPSRYATEIPAELDAVVMRALSTSPDERFANAKELRRQLVRALPRAAGIDSAHLADLLVNVVGDALDQERHELPQDVSRVLRAEQQRVVGLEKQEREKSAEQPLDEPAVAAAPGVVDAYTLHSGELQYEDESPEDGRAIGDDAEDSGEAAPTERAQRPPAEALAPRTAIPVATPDPSRRPIVAPQVTTAPEDDDDDSPTDVSDEAPVIKSPLPPPLVTPAAVVARPTIDPANDPFRSPDPITTEPRPQDRSLVGYGVALGASMAIGVALALWAPSCERDAATAVPTTPAPTITTLPVAAPAALAAPEPTPVAVTPSDPAPQRPVVTPRPGVARPRTATTIAPPRPREEAITPPPAEPAPARETSIVGGVPIARDLQ</sequence>
<dbReference type="CDD" id="cd14014">
    <property type="entry name" value="STKc_PknB_like"/>
    <property type="match status" value="1"/>
</dbReference>
<dbReference type="STRING" id="927083.DB32_006449"/>
<keyword evidence="5" id="KW-0067">ATP-binding</keyword>
<dbReference type="PANTHER" id="PTHR43671:SF13">
    <property type="entry name" value="SERINE_THREONINE-PROTEIN KINASE NEK2"/>
    <property type="match status" value="1"/>
</dbReference>
<proteinExistence type="predicted"/>